<feature type="compositionally biased region" description="Polar residues" evidence="1">
    <location>
        <begin position="59"/>
        <end position="70"/>
    </location>
</feature>
<feature type="compositionally biased region" description="Basic residues" evidence="1">
    <location>
        <begin position="179"/>
        <end position="200"/>
    </location>
</feature>
<evidence type="ECO:0000313" key="2">
    <source>
        <dbReference type="EnsemblPlants" id="ORUFI03G16030.1"/>
    </source>
</evidence>
<protein>
    <submittedName>
        <fullName evidence="2">Uncharacterized protein</fullName>
    </submittedName>
</protein>
<sequence length="314" mass="35544">MKLTRISSRQGRRPEPQTLTNRNDDDVIASPHQRGRPLPSRSDPLHSGLRATRKGRNPQPRQGLQITSPQLGGTYQAQYRVCWPNKRPRPSGVVLWWWWSSSTRPHAHARGRATLLRTRCPSATLPCWPPRPPFLPRPFPLKPPCSSRRRPTYLPSLLRTQAGSRLFFLPPPSLAPSPKWRRRGSRRRCRPTRASPRRRPSPSWPSCSPPTSSCPPCSSPRTPRPRSRLRSGRRKSSSSSSRRRRGRLCLIRTLYRWARSRSSSSRPTTARTPRSRSSSPSAARSTTSRAGGSFMVLKDHIPCLLGGMQLGPLH</sequence>
<feature type="compositionally biased region" description="Low complexity" evidence="1">
    <location>
        <begin position="260"/>
        <end position="290"/>
    </location>
</feature>
<feature type="region of interest" description="Disordered" evidence="1">
    <location>
        <begin position="260"/>
        <end position="293"/>
    </location>
</feature>
<keyword evidence="3" id="KW-1185">Reference proteome</keyword>
<reference evidence="2" key="2">
    <citation type="submission" date="2015-06" db="UniProtKB">
        <authorList>
            <consortium name="EnsemblPlants"/>
        </authorList>
    </citation>
    <scope>IDENTIFICATION</scope>
</reference>
<feature type="region of interest" description="Disordered" evidence="1">
    <location>
        <begin position="175"/>
        <end position="245"/>
    </location>
</feature>
<dbReference type="HOGENOM" id="CLU_886777_0_0_1"/>
<accession>A0A0E0NUB7</accession>
<feature type="region of interest" description="Disordered" evidence="1">
    <location>
        <begin position="1"/>
        <end position="70"/>
    </location>
</feature>
<dbReference type="Gramene" id="ORUFI03G16030.1">
    <property type="protein sequence ID" value="ORUFI03G16030.1"/>
    <property type="gene ID" value="ORUFI03G16030"/>
</dbReference>
<feature type="compositionally biased region" description="Basic residues" evidence="1">
    <location>
        <begin position="223"/>
        <end position="245"/>
    </location>
</feature>
<reference evidence="3" key="1">
    <citation type="submission" date="2013-06" db="EMBL/GenBank/DDBJ databases">
        <authorList>
            <person name="Zhao Q."/>
        </authorList>
    </citation>
    <scope>NUCLEOTIDE SEQUENCE</scope>
    <source>
        <strain evidence="3">cv. W1943</strain>
    </source>
</reference>
<name>A0A0E0NUB7_ORYRU</name>
<dbReference type="EnsemblPlants" id="ORUFI03G16030.1">
    <property type="protein sequence ID" value="ORUFI03G16030.1"/>
    <property type="gene ID" value="ORUFI03G16030"/>
</dbReference>
<organism evidence="2 3">
    <name type="scientific">Oryza rufipogon</name>
    <name type="common">Brownbeard rice</name>
    <name type="synonym">Asian wild rice</name>
    <dbReference type="NCBI Taxonomy" id="4529"/>
    <lineage>
        <taxon>Eukaryota</taxon>
        <taxon>Viridiplantae</taxon>
        <taxon>Streptophyta</taxon>
        <taxon>Embryophyta</taxon>
        <taxon>Tracheophyta</taxon>
        <taxon>Spermatophyta</taxon>
        <taxon>Magnoliopsida</taxon>
        <taxon>Liliopsida</taxon>
        <taxon>Poales</taxon>
        <taxon>Poaceae</taxon>
        <taxon>BOP clade</taxon>
        <taxon>Oryzoideae</taxon>
        <taxon>Oryzeae</taxon>
        <taxon>Oryzinae</taxon>
        <taxon>Oryza</taxon>
    </lineage>
</organism>
<evidence type="ECO:0000313" key="3">
    <source>
        <dbReference type="Proteomes" id="UP000008022"/>
    </source>
</evidence>
<feature type="compositionally biased region" description="Low complexity" evidence="1">
    <location>
        <begin position="204"/>
        <end position="221"/>
    </location>
</feature>
<dbReference type="AlphaFoldDB" id="A0A0E0NUB7"/>
<proteinExistence type="predicted"/>
<dbReference type="Proteomes" id="UP000008022">
    <property type="component" value="Unassembled WGS sequence"/>
</dbReference>
<evidence type="ECO:0000256" key="1">
    <source>
        <dbReference type="SAM" id="MobiDB-lite"/>
    </source>
</evidence>